<comment type="caution">
    <text evidence="1">The sequence shown here is derived from an EMBL/GenBank/DDBJ whole genome shotgun (WGS) entry which is preliminary data.</text>
</comment>
<accession>A0ABQ8ISR8</accession>
<evidence type="ECO:0000313" key="1">
    <source>
        <dbReference type="EMBL" id="KAH9413334.1"/>
    </source>
</evidence>
<protein>
    <submittedName>
        <fullName evidence="1">Uncharacterized protein</fullName>
    </submittedName>
</protein>
<reference evidence="1 2" key="1">
    <citation type="journal article" date="2018" name="J. Allergy Clin. Immunol.">
        <title>High-quality assembly of Dermatophagoides pteronyssinus genome and transcriptome reveals a wide range of novel allergens.</title>
        <authorList>
            <person name="Liu X.Y."/>
            <person name="Yang K.Y."/>
            <person name="Wang M.Q."/>
            <person name="Kwok J.S."/>
            <person name="Zeng X."/>
            <person name="Yang Z."/>
            <person name="Xiao X.J."/>
            <person name="Lau C.P."/>
            <person name="Li Y."/>
            <person name="Huang Z.M."/>
            <person name="Ba J.G."/>
            <person name="Yim A.K."/>
            <person name="Ouyang C.Y."/>
            <person name="Ngai S.M."/>
            <person name="Chan T.F."/>
            <person name="Leung E.L."/>
            <person name="Liu L."/>
            <person name="Liu Z.G."/>
            <person name="Tsui S.K."/>
        </authorList>
    </citation>
    <scope>NUCLEOTIDE SEQUENCE [LARGE SCALE GENOMIC DNA]</scope>
    <source>
        <strain evidence="1">Derp</strain>
    </source>
</reference>
<organism evidence="1 2">
    <name type="scientific">Dermatophagoides pteronyssinus</name>
    <name type="common">European house dust mite</name>
    <dbReference type="NCBI Taxonomy" id="6956"/>
    <lineage>
        <taxon>Eukaryota</taxon>
        <taxon>Metazoa</taxon>
        <taxon>Ecdysozoa</taxon>
        <taxon>Arthropoda</taxon>
        <taxon>Chelicerata</taxon>
        <taxon>Arachnida</taxon>
        <taxon>Acari</taxon>
        <taxon>Acariformes</taxon>
        <taxon>Sarcoptiformes</taxon>
        <taxon>Astigmata</taxon>
        <taxon>Psoroptidia</taxon>
        <taxon>Analgoidea</taxon>
        <taxon>Pyroglyphidae</taxon>
        <taxon>Dermatophagoidinae</taxon>
        <taxon>Dermatophagoides</taxon>
    </lineage>
</organism>
<dbReference type="EMBL" id="NJHN03000121">
    <property type="protein sequence ID" value="KAH9413334.1"/>
    <property type="molecule type" value="Genomic_DNA"/>
</dbReference>
<keyword evidence="2" id="KW-1185">Reference proteome</keyword>
<evidence type="ECO:0000313" key="2">
    <source>
        <dbReference type="Proteomes" id="UP000887458"/>
    </source>
</evidence>
<dbReference type="Proteomes" id="UP000887458">
    <property type="component" value="Unassembled WGS sequence"/>
</dbReference>
<proteinExistence type="predicted"/>
<gene>
    <name evidence="1" type="ORF">DERP_007810</name>
</gene>
<sequence>MKKKSPCRRISPGQLYPPCTWERYFQQKKKNFVFLLRLFHIWMYPNDNNNPHHHHHGGLCFFYYGG</sequence>
<reference evidence="1 2" key="2">
    <citation type="journal article" date="2022" name="Mol. Biol. Evol.">
        <title>Comparative Genomics Reveals Insights into the Divergent Evolution of Astigmatic Mites and Household Pest Adaptations.</title>
        <authorList>
            <person name="Xiong Q."/>
            <person name="Wan A.T."/>
            <person name="Liu X."/>
            <person name="Fung C.S."/>
            <person name="Xiao X."/>
            <person name="Malainual N."/>
            <person name="Hou J."/>
            <person name="Wang L."/>
            <person name="Wang M."/>
            <person name="Yang K.Y."/>
            <person name="Cui Y."/>
            <person name="Leung E.L."/>
            <person name="Nong W."/>
            <person name="Shin S.K."/>
            <person name="Au S.W."/>
            <person name="Jeong K.Y."/>
            <person name="Chew F.T."/>
            <person name="Hui J.H."/>
            <person name="Leung T.F."/>
            <person name="Tungtrongchitr A."/>
            <person name="Zhong N."/>
            <person name="Liu Z."/>
            <person name="Tsui S.K."/>
        </authorList>
    </citation>
    <scope>NUCLEOTIDE SEQUENCE [LARGE SCALE GENOMIC DNA]</scope>
    <source>
        <strain evidence="1">Derp</strain>
    </source>
</reference>
<name>A0ABQ8ISR8_DERPT</name>